<reference evidence="2" key="1">
    <citation type="journal article" date="2014" name="Sci. Data">
        <title>Genomes of diverse isolates of the marine cyanobacterium Prochlorococcus.</title>
        <authorList>
            <person name="Biller S."/>
            <person name="Berube P."/>
            <person name="Thompson J."/>
            <person name="Kelly L."/>
            <person name="Roggensack S."/>
            <person name="Awad L."/>
            <person name="Roache-Johnson K."/>
            <person name="Ding H."/>
            <person name="Giovannoni S.J."/>
            <person name="Moore L.R."/>
            <person name="Chisholm S.W."/>
        </authorList>
    </citation>
    <scope>NUCLEOTIDE SEQUENCE [LARGE SCALE GENOMIC DNA]</scope>
    <source>
        <strain evidence="2">GP2</strain>
    </source>
</reference>
<dbReference type="EMBL" id="JNAH01000008">
    <property type="protein sequence ID" value="KGF85302.1"/>
    <property type="molecule type" value="Genomic_DNA"/>
</dbReference>
<dbReference type="CDD" id="cd03801">
    <property type="entry name" value="GT4_PimA-like"/>
    <property type="match status" value="1"/>
</dbReference>
<dbReference type="SUPFAM" id="SSF53756">
    <property type="entry name" value="UDP-Glycosyltransferase/glycogen phosphorylase"/>
    <property type="match status" value="1"/>
</dbReference>
<evidence type="ECO:0000313" key="2">
    <source>
        <dbReference type="Proteomes" id="UP000030598"/>
    </source>
</evidence>
<comment type="caution">
    <text evidence="1">The sequence shown here is derived from an EMBL/GenBank/DDBJ whole genome shotgun (WGS) entry which is preliminary data.</text>
</comment>
<name>A0A0A1Z6T1_PROMR</name>
<dbReference type="PANTHER" id="PTHR12526">
    <property type="entry name" value="GLYCOSYLTRANSFERASE"/>
    <property type="match status" value="1"/>
</dbReference>
<dbReference type="Pfam" id="PF13692">
    <property type="entry name" value="Glyco_trans_1_4"/>
    <property type="match status" value="1"/>
</dbReference>
<proteinExistence type="predicted"/>
<dbReference type="GO" id="GO:0016740">
    <property type="term" value="F:transferase activity"/>
    <property type="evidence" value="ECO:0007669"/>
    <property type="project" value="UniProtKB-KW"/>
</dbReference>
<dbReference type="AlphaFoldDB" id="A0A0A1Z6T1"/>
<evidence type="ECO:0000313" key="1">
    <source>
        <dbReference type="EMBL" id="KGF85302.1"/>
    </source>
</evidence>
<organism evidence="1 2">
    <name type="scientific">Prochlorococcus marinus str. GP2</name>
    <dbReference type="NCBI Taxonomy" id="59925"/>
    <lineage>
        <taxon>Bacteria</taxon>
        <taxon>Bacillati</taxon>
        <taxon>Cyanobacteriota</taxon>
        <taxon>Cyanophyceae</taxon>
        <taxon>Synechococcales</taxon>
        <taxon>Prochlorococcaceae</taxon>
        <taxon>Prochlorococcus</taxon>
    </lineage>
</organism>
<dbReference type="OrthoDB" id="516698at2"/>
<accession>A0A0A1Z6T1</accession>
<sequence>MKVLYITPFSSNSNNYFNSIYREGHDITLLTDDLTFHLQRFSLPSFESSSKQIIGPYYMGILKKVIYKLNFSRQLIYFFIRKIDESYYKYLRKLKNERFDIVISYRDIGLEYIQEFKKKGAIFIVEEVNTHPDFMNKLLKREAIRLGLNPIKNILSDIKVSNIKEAYEKSDYILCSSKHVYRTIKKRTQQGKKFIINPYGCPYPLIKKEIKEFKKINLLCIARIHLRKGIHYLLDVYELLNQNFPEKYTLTIVGGISSDPGFNFNKVNANIKFLGSLSKDKIKKLFIKSHIFVLPTIEEGQAIVIGEALSHGLPIISTPLSGTIDYIKNNELLEKSYKNLSIQIIQPSNIRIFYDSIIKLSNINAYKKASESSLLISSQNTWNLSGQELVKKLSLI</sequence>
<dbReference type="RefSeq" id="WP_032524836.1">
    <property type="nucleotide sequence ID" value="NZ_CP138934.1"/>
</dbReference>
<keyword evidence="1" id="KW-0808">Transferase</keyword>
<dbReference type="STRING" id="59925.EU91_1402"/>
<dbReference type="Proteomes" id="UP000030598">
    <property type="component" value="Unassembled WGS sequence"/>
</dbReference>
<gene>
    <name evidence="1" type="ORF">EU91_1402</name>
</gene>
<dbReference type="PANTHER" id="PTHR12526:SF630">
    <property type="entry name" value="GLYCOSYLTRANSFERASE"/>
    <property type="match status" value="1"/>
</dbReference>
<dbReference type="eggNOG" id="COG0438">
    <property type="taxonomic scope" value="Bacteria"/>
</dbReference>
<dbReference type="Gene3D" id="3.40.50.2000">
    <property type="entry name" value="Glycogen Phosphorylase B"/>
    <property type="match status" value="2"/>
</dbReference>
<protein>
    <submittedName>
        <fullName evidence="1">Glycosyl transferase</fullName>
    </submittedName>
</protein>